<dbReference type="Gene3D" id="1.10.10.10">
    <property type="entry name" value="Winged helix-like DNA-binding domain superfamily/Winged helix DNA-binding domain"/>
    <property type="match status" value="1"/>
</dbReference>
<feature type="domain" description="HTH marR-type" evidence="2">
    <location>
        <begin position="7"/>
        <end position="143"/>
    </location>
</feature>
<evidence type="ECO:0000256" key="1">
    <source>
        <dbReference type="ARBA" id="ARBA00023125"/>
    </source>
</evidence>
<dbReference type="InterPro" id="IPR039422">
    <property type="entry name" value="MarR/SlyA-like"/>
</dbReference>
<dbReference type="PANTHER" id="PTHR33164">
    <property type="entry name" value="TRANSCRIPTIONAL REGULATOR, MARR FAMILY"/>
    <property type="match status" value="1"/>
</dbReference>
<dbReference type="PROSITE" id="PS50995">
    <property type="entry name" value="HTH_MARR_2"/>
    <property type="match status" value="1"/>
</dbReference>
<reference evidence="4" key="1">
    <citation type="journal article" date="2019" name="Int. J. Syst. Evol. Microbiol.">
        <title>The Global Catalogue of Microorganisms (GCM) 10K type strain sequencing project: providing services to taxonomists for standard genome sequencing and annotation.</title>
        <authorList>
            <consortium name="The Broad Institute Genomics Platform"/>
            <consortium name="The Broad Institute Genome Sequencing Center for Infectious Disease"/>
            <person name="Wu L."/>
            <person name="Ma J."/>
        </authorList>
    </citation>
    <scope>NUCLEOTIDE SEQUENCE [LARGE SCALE GENOMIC DNA]</scope>
    <source>
        <strain evidence="4">KCTC 33849</strain>
    </source>
</reference>
<dbReference type="Proteomes" id="UP001597540">
    <property type="component" value="Unassembled WGS sequence"/>
</dbReference>
<gene>
    <name evidence="3" type="ORF">ACFSVM_07840</name>
</gene>
<dbReference type="RefSeq" id="WP_076310927.1">
    <property type="nucleotide sequence ID" value="NZ_JBHUMJ010000002.1"/>
</dbReference>
<dbReference type="InterPro" id="IPR036390">
    <property type="entry name" value="WH_DNA-bd_sf"/>
</dbReference>
<dbReference type="Pfam" id="PF01047">
    <property type="entry name" value="MarR"/>
    <property type="match status" value="1"/>
</dbReference>
<organism evidence="3 4">
    <name type="scientific">Paenibacillus shunpengii</name>
    <dbReference type="NCBI Taxonomy" id="2054424"/>
    <lineage>
        <taxon>Bacteria</taxon>
        <taxon>Bacillati</taxon>
        <taxon>Bacillota</taxon>
        <taxon>Bacilli</taxon>
        <taxon>Bacillales</taxon>
        <taxon>Paenibacillaceae</taxon>
        <taxon>Paenibacillus</taxon>
    </lineage>
</organism>
<keyword evidence="4" id="KW-1185">Reference proteome</keyword>
<evidence type="ECO:0000259" key="2">
    <source>
        <dbReference type="PROSITE" id="PS50995"/>
    </source>
</evidence>
<dbReference type="EMBL" id="JBHUMJ010000002">
    <property type="protein sequence ID" value="MFD2700379.1"/>
    <property type="molecule type" value="Genomic_DNA"/>
</dbReference>
<protein>
    <submittedName>
        <fullName evidence="3">MarR family winged helix-turn-helix transcriptional regulator</fullName>
    </submittedName>
</protein>
<dbReference type="InterPro" id="IPR000835">
    <property type="entry name" value="HTH_MarR-typ"/>
</dbReference>
<keyword evidence="1" id="KW-0238">DNA-binding</keyword>
<dbReference type="InterPro" id="IPR036388">
    <property type="entry name" value="WH-like_DNA-bd_sf"/>
</dbReference>
<evidence type="ECO:0000313" key="3">
    <source>
        <dbReference type="EMBL" id="MFD2700379.1"/>
    </source>
</evidence>
<proteinExistence type="predicted"/>
<comment type="caution">
    <text evidence="3">The sequence shown here is derived from an EMBL/GenBank/DDBJ whole genome shotgun (WGS) entry which is preliminary data.</text>
</comment>
<sequence length="146" mass="16791">MDMNQEHDLITSWLSLTHIQMNIENLLDQSLQAKHDLSLNEFYMLYFLSQAPLKRLKLQQLESMVGLSQSAMSRFVARFEAKGCGALRRSACEEDRRSVYTSLTDIGQEKVNQAFHTFNEVLIKALPDTDLKGLLESLLRVKQDNQ</sequence>
<dbReference type="PANTHER" id="PTHR33164:SF57">
    <property type="entry name" value="MARR-FAMILY TRANSCRIPTIONAL REGULATOR"/>
    <property type="match status" value="1"/>
</dbReference>
<accession>A0ABW5SMD7</accession>
<name>A0ABW5SMD7_9BACL</name>
<dbReference type="SUPFAM" id="SSF46785">
    <property type="entry name" value="Winged helix' DNA-binding domain"/>
    <property type="match status" value="1"/>
</dbReference>
<dbReference type="SMART" id="SM00347">
    <property type="entry name" value="HTH_MARR"/>
    <property type="match status" value="1"/>
</dbReference>
<evidence type="ECO:0000313" key="4">
    <source>
        <dbReference type="Proteomes" id="UP001597540"/>
    </source>
</evidence>